<protein>
    <submittedName>
        <fullName evidence="3">Uncharacterized protein</fullName>
    </submittedName>
</protein>
<evidence type="ECO:0000256" key="2">
    <source>
        <dbReference type="SAM" id="SignalP"/>
    </source>
</evidence>
<dbReference type="Proteomes" id="UP001331761">
    <property type="component" value="Unassembled WGS sequence"/>
</dbReference>
<evidence type="ECO:0000313" key="4">
    <source>
        <dbReference type="Proteomes" id="UP001331761"/>
    </source>
</evidence>
<reference evidence="3 4" key="1">
    <citation type="submission" date="2019-10" db="EMBL/GenBank/DDBJ databases">
        <title>Assembly and Annotation for the nematode Trichostrongylus colubriformis.</title>
        <authorList>
            <person name="Martin J."/>
        </authorList>
    </citation>
    <scope>NUCLEOTIDE SEQUENCE [LARGE SCALE GENOMIC DNA]</scope>
    <source>
        <strain evidence="3">G859</strain>
        <tissue evidence="3">Whole worm</tissue>
    </source>
</reference>
<dbReference type="EMBL" id="WIXE01006599">
    <property type="protein sequence ID" value="KAK5981148.1"/>
    <property type="molecule type" value="Genomic_DNA"/>
</dbReference>
<organism evidence="3 4">
    <name type="scientific">Trichostrongylus colubriformis</name>
    <name type="common">Black scour worm</name>
    <dbReference type="NCBI Taxonomy" id="6319"/>
    <lineage>
        <taxon>Eukaryota</taxon>
        <taxon>Metazoa</taxon>
        <taxon>Ecdysozoa</taxon>
        <taxon>Nematoda</taxon>
        <taxon>Chromadorea</taxon>
        <taxon>Rhabditida</taxon>
        <taxon>Rhabditina</taxon>
        <taxon>Rhabditomorpha</taxon>
        <taxon>Strongyloidea</taxon>
        <taxon>Trichostrongylidae</taxon>
        <taxon>Trichostrongylus</taxon>
    </lineage>
</organism>
<sequence>MSAAHGEILYVFALGIILWNSGIEAAILQQPHVYEQHNTADLLSRGSYIGEQNPEYEYEEPVNKTHHNHLDDGHEDDDSEIDQGDSEISEERYRNLLIFHLQNP</sequence>
<gene>
    <name evidence="3" type="ORF">GCK32_012084</name>
</gene>
<evidence type="ECO:0000313" key="3">
    <source>
        <dbReference type="EMBL" id="KAK5981148.1"/>
    </source>
</evidence>
<keyword evidence="4" id="KW-1185">Reference proteome</keyword>
<proteinExistence type="predicted"/>
<name>A0AAN8G591_TRICO</name>
<keyword evidence="2" id="KW-0732">Signal</keyword>
<comment type="caution">
    <text evidence="3">The sequence shown here is derived from an EMBL/GenBank/DDBJ whole genome shotgun (WGS) entry which is preliminary data.</text>
</comment>
<accession>A0AAN8G591</accession>
<feature type="region of interest" description="Disordered" evidence="1">
    <location>
        <begin position="48"/>
        <end position="87"/>
    </location>
</feature>
<evidence type="ECO:0000256" key="1">
    <source>
        <dbReference type="SAM" id="MobiDB-lite"/>
    </source>
</evidence>
<feature type="signal peptide" evidence="2">
    <location>
        <begin position="1"/>
        <end position="25"/>
    </location>
</feature>
<dbReference type="AlphaFoldDB" id="A0AAN8G591"/>
<feature type="compositionally biased region" description="Acidic residues" evidence="1">
    <location>
        <begin position="73"/>
        <end position="87"/>
    </location>
</feature>
<feature type="chain" id="PRO_5042985957" evidence="2">
    <location>
        <begin position="26"/>
        <end position="104"/>
    </location>
</feature>